<protein>
    <submittedName>
        <fullName evidence="1">Uncharacterized protein</fullName>
    </submittedName>
</protein>
<sequence length="157" mass="18309">MDRVDGSTGACLKKCWSYVVDDIQYTRRRILHHPELILSNEQLERFALEEIERLLQSRGKSLHDYPPMPTVVIDSLLSSNDKLIYEELCYDQTAMSEEHSTLFKSLTDEQLRVYETIMQSVNEEVGGVFSVWVRWYGKDICMEDPFLLPLGLKGRLF</sequence>
<accession>A0A9P0ZE87</accession>
<dbReference type="AlphaFoldDB" id="A0A9P0ZE87"/>
<dbReference type="EMBL" id="CAMAPE010000033">
    <property type="protein sequence ID" value="CAH9095692.1"/>
    <property type="molecule type" value="Genomic_DNA"/>
</dbReference>
<evidence type="ECO:0000313" key="1">
    <source>
        <dbReference type="EMBL" id="CAH9095692.1"/>
    </source>
</evidence>
<dbReference type="Proteomes" id="UP001152484">
    <property type="component" value="Unassembled WGS sequence"/>
</dbReference>
<name>A0A9P0ZE87_CUSEU</name>
<organism evidence="1 2">
    <name type="scientific">Cuscuta europaea</name>
    <name type="common">European dodder</name>
    <dbReference type="NCBI Taxonomy" id="41803"/>
    <lineage>
        <taxon>Eukaryota</taxon>
        <taxon>Viridiplantae</taxon>
        <taxon>Streptophyta</taxon>
        <taxon>Embryophyta</taxon>
        <taxon>Tracheophyta</taxon>
        <taxon>Spermatophyta</taxon>
        <taxon>Magnoliopsida</taxon>
        <taxon>eudicotyledons</taxon>
        <taxon>Gunneridae</taxon>
        <taxon>Pentapetalae</taxon>
        <taxon>asterids</taxon>
        <taxon>lamiids</taxon>
        <taxon>Solanales</taxon>
        <taxon>Convolvulaceae</taxon>
        <taxon>Cuscuteae</taxon>
        <taxon>Cuscuta</taxon>
        <taxon>Cuscuta subgen. Cuscuta</taxon>
    </lineage>
</organism>
<comment type="caution">
    <text evidence="1">The sequence shown here is derived from an EMBL/GenBank/DDBJ whole genome shotgun (WGS) entry which is preliminary data.</text>
</comment>
<reference evidence="1" key="1">
    <citation type="submission" date="2022-07" db="EMBL/GenBank/DDBJ databases">
        <authorList>
            <person name="Macas J."/>
            <person name="Novak P."/>
            <person name="Neumann P."/>
        </authorList>
    </citation>
    <scope>NUCLEOTIDE SEQUENCE</scope>
</reference>
<keyword evidence="2" id="KW-1185">Reference proteome</keyword>
<gene>
    <name evidence="1" type="ORF">CEURO_LOCUS13224</name>
</gene>
<evidence type="ECO:0000313" key="2">
    <source>
        <dbReference type="Proteomes" id="UP001152484"/>
    </source>
</evidence>
<proteinExistence type="predicted"/>